<evidence type="ECO:0000313" key="2">
    <source>
        <dbReference type="EMBL" id="KAJ7023337.1"/>
    </source>
</evidence>
<name>A0AAD6SD94_9AGAR</name>
<feature type="compositionally biased region" description="Low complexity" evidence="1">
    <location>
        <begin position="541"/>
        <end position="559"/>
    </location>
</feature>
<comment type="caution">
    <text evidence="2">The sequence shown here is derived from an EMBL/GenBank/DDBJ whole genome shotgun (WGS) entry which is preliminary data.</text>
</comment>
<evidence type="ECO:0000313" key="3">
    <source>
        <dbReference type="Proteomes" id="UP001218188"/>
    </source>
</evidence>
<protein>
    <submittedName>
        <fullName evidence="2">Uncharacterized protein</fullName>
    </submittedName>
</protein>
<keyword evidence="3" id="KW-1185">Reference proteome</keyword>
<dbReference type="AlphaFoldDB" id="A0AAD6SD94"/>
<feature type="compositionally biased region" description="Polar residues" evidence="1">
    <location>
        <begin position="518"/>
        <end position="528"/>
    </location>
</feature>
<proteinExistence type="predicted"/>
<evidence type="ECO:0000256" key="1">
    <source>
        <dbReference type="SAM" id="MobiDB-lite"/>
    </source>
</evidence>
<gene>
    <name evidence="2" type="ORF">C8F04DRAFT_1193589</name>
</gene>
<reference evidence="2" key="1">
    <citation type="submission" date="2023-03" db="EMBL/GenBank/DDBJ databases">
        <title>Massive genome expansion in bonnet fungi (Mycena s.s.) driven by repeated elements and novel gene families across ecological guilds.</title>
        <authorList>
            <consortium name="Lawrence Berkeley National Laboratory"/>
            <person name="Harder C.B."/>
            <person name="Miyauchi S."/>
            <person name="Viragh M."/>
            <person name="Kuo A."/>
            <person name="Thoen E."/>
            <person name="Andreopoulos B."/>
            <person name="Lu D."/>
            <person name="Skrede I."/>
            <person name="Drula E."/>
            <person name="Henrissat B."/>
            <person name="Morin E."/>
            <person name="Kohler A."/>
            <person name="Barry K."/>
            <person name="LaButti K."/>
            <person name="Morin E."/>
            <person name="Salamov A."/>
            <person name="Lipzen A."/>
            <person name="Mereny Z."/>
            <person name="Hegedus B."/>
            <person name="Baldrian P."/>
            <person name="Stursova M."/>
            <person name="Weitz H."/>
            <person name="Taylor A."/>
            <person name="Grigoriev I.V."/>
            <person name="Nagy L.G."/>
            <person name="Martin F."/>
            <person name="Kauserud H."/>
        </authorList>
    </citation>
    <scope>NUCLEOTIDE SEQUENCE</scope>
    <source>
        <strain evidence="2">CBHHK200</strain>
    </source>
</reference>
<feature type="compositionally biased region" description="Basic and acidic residues" evidence="1">
    <location>
        <begin position="947"/>
        <end position="968"/>
    </location>
</feature>
<organism evidence="2 3">
    <name type="scientific">Mycena alexandri</name>
    <dbReference type="NCBI Taxonomy" id="1745969"/>
    <lineage>
        <taxon>Eukaryota</taxon>
        <taxon>Fungi</taxon>
        <taxon>Dikarya</taxon>
        <taxon>Basidiomycota</taxon>
        <taxon>Agaricomycotina</taxon>
        <taxon>Agaricomycetes</taxon>
        <taxon>Agaricomycetidae</taxon>
        <taxon>Agaricales</taxon>
        <taxon>Marasmiineae</taxon>
        <taxon>Mycenaceae</taxon>
        <taxon>Mycena</taxon>
    </lineage>
</organism>
<feature type="region of interest" description="Disordered" evidence="1">
    <location>
        <begin position="827"/>
        <end position="968"/>
    </location>
</feature>
<feature type="region of interest" description="Disordered" evidence="1">
    <location>
        <begin position="691"/>
        <end position="716"/>
    </location>
</feature>
<feature type="region of interest" description="Disordered" evidence="1">
    <location>
        <begin position="173"/>
        <end position="212"/>
    </location>
</feature>
<sequence length="968" mass="103282">MPSRQSSTFTPRGADFLFDCKKIFCNFLARGVVYSQGKLGLRHGLLIAAECMLRENAKAAFDDAIDEDDNPELLSTDDLNMALAFAEGDCYHVKRLHVDKNKQNALKNFSTCLIILAPRYLWTDSGPVLPPDLAPDTLALPGALLTEPSAPGVTSDAPGMTVASPGTLISDKGGSIYAASPSKNRQERKGLSAAGGKAQTSRPRKPGKPSWIWGTKLTFFRRPERPVGEGVGVQRGGWDGHILYKGGEAVIPPMLSPMETASRQETHNKPARADSRDEQRLGQWYRAQFTSLLKDDKTAFGELFAGITEGLRAKPRRPRILQFLLETVLRDARQSASGSANRGAREAGGIIRAWRRPTVCGRRRNDCWSASFEASVKAWEASLADSPSRTPEEYNASLKTAAILLQRSATRFSSAMAVVCHCLLCGPIGENGGDVLKCGGGFLCATDKHRLTAYLSIHSGKTRDLLENDWPRHDPDGFTAAEASMVNFAHSVFTQAECDARKTRDQVPDGDAGAQAPGDSTSAHSTSAHPGAGRALGGSGPTPTGSTPAVSTSTTPMPTWDSRQASLSVDDFPAGVDASGGAGGNGTGASSAGAGCGRRGRRWSRRWTPMEQAVEAQAPASARGTVEDQAPASPRGGRADSGPGAEVDAVVQGLWQRSDRSRWSPELVKAHAVFRAPEGLSEVFHGRRASTRSSSLRRASGIRRSGPQISTENRPPAVSRWLQKGRKWDAKMDVGMRQGNGDGETHAALWVEVVGKKAAGGARSIRRYDGGSSLVGGGGEGDVAPGSNGMVLAVDDVAWALGPNAAAAAAERRGGRLTHILSCRREDDAGEKEKGKRKRKAVEQASAENELRRGRSAASTLRKRAGSPGDVKGYRRLNKLRSKYENIKEGGNGRPKPPKEGESDQPGKSGRKTGGDRLRGREQSGGLSTASEASKHKPSARFGSNREQSDIDGKRAAERGAEAISKRR</sequence>
<accession>A0AAD6SD94</accession>
<feature type="region of interest" description="Disordered" evidence="1">
    <location>
        <begin position="502"/>
        <end position="645"/>
    </location>
</feature>
<feature type="compositionally biased region" description="Gly residues" evidence="1">
    <location>
        <begin position="578"/>
        <end position="587"/>
    </location>
</feature>
<dbReference type="EMBL" id="JARJCM010000190">
    <property type="protein sequence ID" value="KAJ7023337.1"/>
    <property type="molecule type" value="Genomic_DNA"/>
</dbReference>
<feature type="compositionally biased region" description="Basic and acidic residues" evidence="1">
    <location>
        <begin position="913"/>
        <end position="922"/>
    </location>
</feature>
<dbReference type="Proteomes" id="UP001218188">
    <property type="component" value="Unassembled WGS sequence"/>
</dbReference>